<organism evidence="2 3">
    <name type="scientific">Candidatus Kurthia intestinigallinarum</name>
    <dbReference type="NCBI Taxonomy" id="1562256"/>
    <lineage>
        <taxon>Bacteria</taxon>
        <taxon>Bacillati</taxon>
        <taxon>Bacillota</taxon>
        <taxon>Bacilli</taxon>
        <taxon>Bacillales</taxon>
        <taxon>Caryophanaceae</taxon>
        <taxon>Kurthia</taxon>
    </lineage>
</organism>
<evidence type="ECO:0000313" key="3">
    <source>
        <dbReference type="Proteomes" id="UP000288623"/>
    </source>
</evidence>
<gene>
    <name evidence="2" type="ORF">QI30_04610</name>
</gene>
<keyword evidence="1" id="KW-0472">Membrane</keyword>
<feature type="transmembrane region" description="Helical" evidence="1">
    <location>
        <begin position="6"/>
        <end position="24"/>
    </location>
</feature>
<name>A0A433RWL1_9BACL</name>
<dbReference type="AlphaFoldDB" id="A0A433RWL1"/>
<keyword evidence="1" id="KW-1133">Transmembrane helix</keyword>
<keyword evidence="1" id="KW-0812">Transmembrane</keyword>
<protein>
    <submittedName>
        <fullName evidence="2">Uncharacterized protein</fullName>
    </submittedName>
</protein>
<dbReference type="OrthoDB" id="8778044at2"/>
<evidence type="ECO:0000256" key="1">
    <source>
        <dbReference type="SAM" id="Phobius"/>
    </source>
</evidence>
<sequence>MKKIMIGIVGAIAVIFIVAVVMKLTSTEYKIASAVKAGETKIDLKEVTNTEWTNVGIMIPYTSDKAIEEYMDIEFTGNNRGIDMLDDRFLLVFADDKTDVKTVKLSNEELVYHIEDNRYLIIEKRTD</sequence>
<proteinExistence type="predicted"/>
<reference evidence="2 3" key="1">
    <citation type="submission" date="2014-11" db="EMBL/GenBank/DDBJ databases">
        <title>Genome sequence and analysis of novel Kurthia sp.</title>
        <authorList>
            <person name="Lawson J.N."/>
            <person name="Gonzalez J.E."/>
            <person name="Rinauldi L."/>
            <person name="Xuan Z."/>
            <person name="Firman A."/>
            <person name="Shaddox L."/>
            <person name="Trudeau A."/>
            <person name="Shah S."/>
            <person name="Reiman D."/>
        </authorList>
    </citation>
    <scope>NUCLEOTIDE SEQUENCE [LARGE SCALE GENOMIC DNA]</scope>
    <source>
        <strain evidence="2 3">3B1D</strain>
    </source>
</reference>
<dbReference type="Proteomes" id="UP000288623">
    <property type="component" value="Unassembled WGS sequence"/>
</dbReference>
<evidence type="ECO:0000313" key="2">
    <source>
        <dbReference type="EMBL" id="RUS57677.1"/>
    </source>
</evidence>
<dbReference type="EMBL" id="JTFC01000015">
    <property type="protein sequence ID" value="RUS57677.1"/>
    <property type="molecule type" value="Genomic_DNA"/>
</dbReference>
<dbReference type="RefSeq" id="WP_126989784.1">
    <property type="nucleotide sequence ID" value="NZ_JTFC01000015.1"/>
</dbReference>
<comment type="caution">
    <text evidence="2">The sequence shown here is derived from an EMBL/GenBank/DDBJ whole genome shotgun (WGS) entry which is preliminary data.</text>
</comment>
<accession>A0A433RWL1</accession>
<keyword evidence="3" id="KW-1185">Reference proteome</keyword>